<dbReference type="Proteomes" id="UP000002630">
    <property type="component" value="Linkage Group LG21"/>
</dbReference>
<reference evidence="2 3" key="1">
    <citation type="journal article" date="2010" name="Nature">
        <title>The Ectocarpus genome and the independent evolution of multicellularity in brown algae.</title>
        <authorList>
            <person name="Cock J.M."/>
            <person name="Sterck L."/>
            <person name="Rouze P."/>
            <person name="Scornet D."/>
            <person name="Allen A.E."/>
            <person name="Amoutzias G."/>
            <person name="Anthouard V."/>
            <person name="Artiguenave F."/>
            <person name="Aury J.M."/>
            <person name="Badger J.H."/>
            <person name="Beszteri B."/>
            <person name="Billiau K."/>
            <person name="Bonnet E."/>
            <person name="Bothwell J.H."/>
            <person name="Bowler C."/>
            <person name="Boyen C."/>
            <person name="Brownlee C."/>
            <person name="Carrano C.J."/>
            <person name="Charrier B."/>
            <person name="Cho G.Y."/>
            <person name="Coelho S.M."/>
            <person name="Collen J."/>
            <person name="Corre E."/>
            <person name="Da Silva C."/>
            <person name="Delage L."/>
            <person name="Delaroque N."/>
            <person name="Dittami S.M."/>
            <person name="Doulbeau S."/>
            <person name="Elias M."/>
            <person name="Farnham G."/>
            <person name="Gachon C.M."/>
            <person name="Gschloessl B."/>
            <person name="Heesch S."/>
            <person name="Jabbari K."/>
            <person name="Jubin C."/>
            <person name="Kawai H."/>
            <person name="Kimura K."/>
            <person name="Kloareg B."/>
            <person name="Kupper F.C."/>
            <person name="Lang D."/>
            <person name="Le Bail A."/>
            <person name="Leblanc C."/>
            <person name="Lerouge P."/>
            <person name="Lohr M."/>
            <person name="Lopez P.J."/>
            <person name="Martens C."/>
            <person name="Maumus F."/>
            <person name="Michel G."/>
            <person name="Miranda-Saavedra D."/>
            <person name="Morales J."/>
            <person name="Moreau H."/>
            <person name="Motomura T."/>
            <person name="Nagasato C."/>
            <person name="Napoli C.A."/>
            <person name="Nelson D.R."/>
            <person name="Nyvall-Collen P."/>
            <person name="Peters A.F."/>
            <person name="Pommier C."/>
            <person name="Potin P."/>
            <person name="Poulain J."/>
            <person name="Quesneville H."/>
            <person name="Read B."/>
            <person name="Rensing S.A."/>
            <person name="Ritter A."/>
            <person name="Rousvoal S."/>
            <person name="Samanta M."/>
            <person name="Samson G."/>
            <person name="Schroeder D.C."/>
            <person name="Segurens B."/>
            <person name="Strittmatter M."/>
            <person name="Tonon T."/>
            <person name="Tregear J.W."/>
            <person name="Valentin K."/>
            <person name="von Dassow P."/>
            <person name="Yamagishi T."/>
            <person name="Van de Peer Y."/>
            <person name="Wincker P."/>
        </authorList>
    </citation>
    <scope>NUCLEOTIDE SEQUENCE [LARGE SCALE GENOMIC DNA]</scope>
    <source>
        <strain evidence="3">Ec32 / CCAP1310/4</strain>
    </source>
</reference>
<keyword evidence="1" id="KW-0812">Transmembrane</keyword>
<protein>
    <submittedName>
        <fullName evidence="2">Uncharacterized protein</fullName>
    </submittedName>
</protein>
<proteinExistence type="predicted"/>
<accession>D7G7N6</accession>
<dbReference type="EMBL" id="FN649075">
    <property type="protein sequence ID" value="CBJ27775.1"/>
    <property type="molecule type" value="Genomic_DNA"/>
</dbReference>
<evidence type="ECO:0000256" key="1">
    <source>
        <dbReference type="SAM" id="Phobius"/>
    </source>
</evidence>
<organism evidence="2 3">
    <name type="scientific">Ectocarpus siliculosus</name>
    <name type="common">Brown alga</name>
    <name type="synonym">Conferva siliculosa</name>
    <dbReference type="NCBI Taxonomy" id="2880"/>
    <lineage>
        <taxon>Eukaryota</taxon>
        <taxon>Sar</taxon>
        <taxon>Stramenopiles</taxon>
        <taxon>Ochrophyta</taxon>
        <taxon>PX clade</taxon>
        <taxon>Phaeophyceae</taxon>
        <taxon>Ectocarpales</taxon>
        <taxon>Ectocarpaceae</taxon>
        <taxon>Ectocarpus</taxon>
    </lineage>
</organism>
<dbReference type="AlphaFoldDB" id="D7G7N6"/>
<dbReference type="Pfam" id="PF08636">
    <property type="entry name" value="Pkr1"/>
    <property type="match status" value="1"/>
</dbReference>
<sequence>MLAIWDSTSCCQIDSGISGGGEGIGQWLVDLAMKPGSSVQLVPFINGVLCILVGLLVYVAASGEGSIHVYVMGFLSIGLMGSVNW</sequence>
<evidence type="ECO:0000313" key="2">
    <source>
        <dbReference type="EMBL" id="CBJ27775.1"/>
    </source>
</evidence>
<dbReference type="InterPro" id="IPR013945">
    <property type="entry name" value="Pkr1"/>
</dbReference>
<dbReference type="GO" id="GO:0070072">
    <property type="term" value="P:vacuolar proton-transporting V-type ATPase complex assembly"/>
    <property type="evidence" value="ECO:0007669"/>
    <property type="project" value="InterPro"/>
</dbReference>
<dbReference type="InParanoid" id="D7G7N6"/>
<keyword evidence="3" id="KW-1185">Reference proteome</keyword>
<keyword evidence="1" id="KW-0472">Membrane</keyword>
<gene>
    <name evidence="2" type="ORF">Esi_0084_0091</name>
</gene>
<evidence type="ECO:0000313" key="3">
    <source>
        <dbReference type="Proteomes" id="UP000002630"/>
    </source>
</evidence>
<feature type="transmembrane region" description="Helical" evidence="1">
    <location>
        <begin position="67"/>
        <end position="84"/>
    </location>
</feature>
<name>D7G7N6_ECTSI</name>
<keyword evidence="1" id="KW-1133">Transmembrane helix</keyword>
<feature type="transmembrane region" description="Helical" evidence="1">
    <location>
        <begin position="41"/>
        <end position="61"/>
    </location>
</feature>
<dbReference type="EMBL" id="FN649746">
    <property type="protein sequence ID" value="CBJ27775.1"/>
    <property type="molecule type" value="Genomic_DNA"/>
</dbReference>